<name>A0ABX1PCM2_9CYAN</name>
<dbReference type="EMBL" id="QMEB01000188">
    <property type="protein sequence ID" value="NMG21728.1"/>
    <property type="molecule type" value="Genomic_DNA"/>
</dbReference>
<accession>A0ABX1PCM2</accession>
<organism evidence="1 2">
    <name type="scientific">Brasilonema bromeliae SPC951</name>
    <dbReference type="NCBI Taxonomy" id="385972"/>
    <lineage>
        <taxon>Bacteria</taxon>
        <taxon>Bacillati</taxon>
        <taxon>Cyanobacteriota</taxon>
        <taxon>Cyanophyceae</taxon>
        <taxon>Nostocales</taxon>
        <taxon>Scytonemataceae</taxon>
        <taxon>Brasilonema</taxon>
        <taxon>Bromeliae group (in: Brasilonema)</taxon>
    </lineage>
</organism>
<sequence length="79" mass="8795">MRSESRSQNTRLLTNPAILTSLVLNFYTASRNKGVRQRSPLARPMPQPNGVWLPQIGDLGRGVLEKPLWAYTGDRFGAA</sequence>
<keyword evidence="2" id="KW-1185">Reference proteome</keyword>
<reference evidence="1 2" key="1">
    <citation type="submission" date="2018-06" db="EMBL/GenBank/DDBJ databases">
        <title>Comparative genomics of Brasilonema spp. strains.</title>
        <authorList>
            <person name="Alvarenga D.O."/>
            <person name="Fiore M.F."/>
            <person name="Varani A.M."/>
        </authorList>
    </citation>
    <scope>NUCLEOTIDE SEQUENCE [LARGE SCALE GENOMIC DNA]</scope>
    <source>
        <strain evidence="1 2">SPC951</strain>
    </source>
</reference>
<evidence type="ECO:0000313" key="1">
    <source>
        <dbReference type="EMBL" id="NMG21728.1"/>
    </source>
</evidence>
<protein>
    <submittedName>
        <fullName evidence="1">Uncharacterized protein</fullName>
    </submittedName>
</protein>
<proteinExistence type="predicted"/>
<dbReference type="RefSeq" id="WP_169156960.1">
    <property type="nucleotide sequence ID" value="NZ_CAWPJE010000183.1"/>
</dbReference>
<gene>
    <name evidence="1" type="ORF">DP116_20685</name>
</gene>
<comment type="caution">
    <text evidence="1">The sequence shown here is derived from an EMBL/GenBank/DDBJ whole genome shotgun (WGS) entry which is preliminary data.</text>
</comment>
<dbReference type="Proteomes" id="UP000718564">
    <property type="component" value="Unassembled WGS sequence"/>
</dbReference>
<evidence type="ECO:0000313" key="2">
    <source>
        <dbReference type="Proteomes" id="UP000718564"/>
    </source>
</evidence>